<dbReference type="Proteomes" id="UP000286848">
    <property type="component" value="Unassembled WGS sequence"/>
</dbReference>
<accession>A0A401IRP6</accession>
<dbReference type="EMBL" id="BFFP01000007">
    <property type="protein sequence ID" value="GBG94175.1"/>
    <property type="molecule type" value="Genomic_DNA"/>
</dbReference>
<evidence type="ECO:0000313" key="1">
    <source>
        <dbReference type="EMBL" id="GBG94175.1"/>
    </source>
</evidence>
<sequence>MKEKKINADDFPEERQKKLIRLFTSSEERRIIDYDLLNEVAQKGEKNDKLAYLGISDKSYSYIIAYICLLTLYSNLRDHDKNVAVEDLKVGARVIYNNKYYIYKGKSEKFDDFFVLEESNRKKNKVTTEIGKANFKNIMIADINKQRSLKNYRQKIAKKLNVENPSMNNKHKILILINKNQALDLLKRKIKIDQGIGIGTIFSGGYLNGSGEIETMSGLGHAESSYIVFSSDLFTANEYLMNNSTMKFKAVYVFGNLFVSDGNIGDFSVLLELCKEKKVGFNFFGDFHSFLNENFINKIRSFDNIIYNVKKPGECEQDIIFEKINVPTEIQSNVAELNNFLIVFEDNGQKLLQGMLLKFKQLLFSGATSERLERLSELIFEKLNRSSLLVETQLSETFEKLVKFNGFELICDRIHSYVNGFQNILIVVHKDNLATFRQKFKNLAFIHFASYGQKVSESYSEATTMLLVSPNKKQRRKWLYTSIYKKGVVLSFSPNEKFQNISLKNDVRILGKIKGFEGVSEIWQLPYVTKHLKLAKQNNLSLIDDKKNVDQINEIDDLMAEEIGLKVDQLVQNKIDNGTVDVVVVIKLSNNGIIYGTEFGEVLIIKNDTLRKKRIKKLNPGDVVFESRMPYSDVAYRKHFSECYYDADKPENKDEQLDFYWKSSLIKYLAKNDISVYKMKELFAEQKYKKSIGFFQSWSKIKRMPMLPHDIEFISTVGKIVKDPDIEENPNKYYQSSKRVKEAFSSKRDEYLNSLDNSLVAAIEESMDNEARKEKVILSSRQKISNFSRDKTNKLIWGEFNG</sequence>
<dbReference type="AlphaFoldDB" id="A0A401IRP6"/>
<comment type="caution">
    <text evidence="1">The sequence shown here is derived from an EMBL/GenBank/DDBJ whole genome shotgun (WGS) entry which is preliminary data.</text>
</comment>
<reference evidence="2" key="1">
    <citation type="journal article" date="2019" name="Int. J. Syst. Evol. Microbiol.">
        <title>Lactobacillus salitolerans sp. nov., a novel lactic acid bacterium isolated from spent mushroom substrates.</title>
        <authorList>
            <person name="Tohno M."/>
            <person name="Tanizawa Y."/>
            <person name="Kojima Y."/>
            <person name="Sakamoto M."/>
            <person name="Nakamura Y."/>
            <person name="Ohkuma M."/>
            <person name="Kobayashi H."/>
        </authorList>
    </citation>
    <scope>NUCLEOTIDE SEQUENCE [LARGE SCALE GENOMIC DNA]</scope>
    <source>
        <strain evidence="2">YK43</strain>
    </source>
</reference>
<name>A0A401IRP6_9LACO</name>
<dbReference type="RefSeq" id="WP_124975343.1">
    <property type="nucleotide sequence ID" value="NZ_BFFP01000007.1"/>
</dbReference>
<dbReference type="OrthoDB" id="2296870at2"/>
<keyword evidence="2" id="KW-1185">Reference proteome</keyword>
<gene>
    <name evidence="1" type="ORF">LFYK43_06340</name>
</gene>
<evidence type="ECO:0000313" key="2">
    <source>
        <dbReference type="Proteomes" id="UP000286848"/>
    </source>
</evidence>
<organism evidence="1 2">
    <name type="scientific">Ligilactobacillus salitolerans</name>
    <dbReference type="NCBI Taxonomy" id="1808352"/>
    <lineage>
        <taxon>Bacteria</taxon>
        <taxon>Bacillati</taxon>
        <taxon>Bacillota</taxon>
        <taxon>Bacilli</taxon>
        <taxon>Lactobacillales</taxon>
        <taxon>Lactobacillaceae</taxon>
        <taxon>Ligilactobacillus</taxon>
    </lineage>
</organism>
<protein>
    <submittedName>
        <fullName evidence="1">Uncharacterized protein</fullName>
    </submittedName>
</protein>
<proteinExistence type="predicted"/>